<evidence type="ECO:0000256" key="4">
    <source>
        <dbReference type="ARBA" id="ARBA00010772"/>
    </source>
</evidence>
<evidence type="ECO:0000256" key="12">
    <source>
        <dbReference type="RuleBase" id="RU000611"/>
    </source>
</evidence>
<evidence type="ECO:0000256" key="6">
    <source>
        <dbReference type="ARBA" id="ARBA00018236"/>
    </source>
</evidence>
<feature type="domain" description="Phosphomannose isomerase type I catalytic" evidence="16">
    <location>
        <begin position="4"/>
        <end position="152"/>
    </location>
</feature>
<feature type="binding site" evidence="11">
    <location>
        <position position="276"/>
    </location>
    <ligand>
        <name>Zn(2+)</name>
        <dbReference type="ChEBI" id="CHEBI:29105"/>
    </ligand>
</feature>
<gene>
    <name evidence="18" type="ORF">BJ322DRAFT_1010347</name>
</gene>
<keyword evidence="8 11" id="KW-0862">Zinc</keyword>
<reference evidence="18" key="1">
    <citation type="journal article" date="2020" name="Nat. Commun.">
        <title>Large-scale genome sequencing of mycorrhizal fungi provides insights into the early evolution of symbiotic traits.</title>
        <authorList>
            <person name="Miyauchi S."/>
            <person name="Kiss E."/>
            <person name="Kuo A."/>
            <person name="Drula E."/>
            <person name="Kohler A."/>
            <person name="Sanchez-Garcia M."/>
            <person name="Morin E."/>
            <person name="Andreopoulos B."/>
            <person name="Barry K.W."/>
            <person name="Bonito G."/>
            <person name="Buee M."/>
            <person name="Carver A."/>
            <person name="Chen C."/>
            <person name="Cichocki N."/>
            <person name="Clum A."/>
            <person name="Culley D."/>
            <person name="Crous P.W."/>
            <person name="Fauchery L."/>
            <person name="Girlanda M."/>
            <person name="Hayes R.D."/>
            <person name="Keri Z."/>
            <person name="LaButti K."/>
            <person name="Lipzen A."/>
            <person name="Lombard V."/>
            <person name="Magnuson J."/>
            <person name="Maillard F."/>
            <person name="Murat C."/>
            <person name="Nolan M."/>
            <person name="Ohm R.A."/>
            <person name="Pangilinan J."/>
            <person name="Pereira M.F."/>
            <person name="Perotto S."/>
            <person name="Peter M."/>
            <person name="Pfister S."/>
            <person name="Riley R."/>
            <person name="Sitrit Y."/>
            <person name="Stielow J.B."/>
            <person name="Szollosi G."/>
            <person name="Zifcakova L."/>
            <person name="Stursova M."/>
            <person name="Spatafora J.W."/>
            <person name="Tedersoo L."/>
            <person name="Vaario L.M."/>
            <person name="Yamada A."/>
            <person name="Yan M."/>
            <person name="Wang P."/>
            <person name="Xu J."/>
            <person name="Bruns T."/>
            <person name="Baldrian P."/>
            <person name="Vilgalys R."/>
            <person name="Dunand C."/>
            <person name="Henrissat B."/>
            <person name="Grigoriev I.V."/>
            <person name="Hibbett D."/>
            <person name="Nagy L.G."/>
            <person name="Martin F.M."/>
        </authorList>
    </citation>
    <scope>NUCLEOTIDE SEQUENCE</scope>
    <source>
        <strain evidence="18">UH-Tt-Lm1</strain>
    </source>
</reference>
<evidence type="ECO:0000259" key="17">
    <source>
        <dbReference type="Pfam" id="PF20512"/>
    </source>
</evidence>
<dbReference type="Gene3D" id="2.60.120.10">
    <property type="entry name" value="Jelly Rolls"/>
    <property type="match status" value="2"/>
</dbReference>
<dbReference type="OrthoDB" id="6605218at2759"/>
<dbReference type="EC" id="5.3.1.8" evidence="5 12"/>
<dbReference type="Proteomes" id="UP000736335">
    <property type="component" value="Unassembled WGS sequence"/>
</dbReference>
<feature type="domain" description="Phosphomannose isomerase type I C-terminal" evidence="15">
    <location>
        <begin position="337"/>
        <end position="381"/>
    </location>
</feature>
<evidence type="ECO:0000256" key="2">
    <source>
        <dbReference type="ARBA" id="ARBA00002564"/>
    </source>
</evidence>
<dbReference type="InterPro" id="IPR046456">
    <property type="entry name" value="PMI_typeI_C"/>
</dbReference>
<dbReference type="GO" id="GO:0005975">
    <property type="term" value="P:carbohydrate metabolic process"/>
    <property type="evidence" value="ECO:0007669"/>
    <property type="project" value="InterPro"/>
</dbReference>
<evidence type="ECO:0000313" key="19">
    <source>
        <dbReference type="Proteomes" id="UP000736335"/>
    </source>
</evidence>
<dbReference type="NCBIfam" id="TIGR00218">
    <property type="entry name" value="manA"/>
    <property type="match status" value="1"/>
</dbReference>
<organism evidence="18 19">
    <name type="scientific">Thelephora terrestris</name>
    <dbReference type="NCBI Taxonomy" id="56493"/>
    <lineage>
        <taxon>Eukaryota</taxon>
        <taxon>Fungi</taxon>
        <taxon>Dikarya</taxon>
        <taxon>Basidiomycota</taxon>
        <taxon>Agaricomycotina</taxon>
        <taxon>Agaricomycetes</taxon>
        <taxon>Thelephorales</taxon>
        <taxon>Thelephoraceae</taxon>
        <taxon>Thelephora</taxon>
    </lineage>
</organism>
<evidence type="ECO:0000256" key="11">
    <source>
        <dbReference type="PIRSR" id="PIRSR001480-2"/>
    </source>
</evidence>
<dbReference type="InterPro" id="IPR001250">
    <property type="entry name" value="Man6P_Isoase-1"/>
</dbReference>
<dbReference type="Gene3D" id="1.10.441.10">
    <property type="entry name" value="Phosphomannose Isomerase, domain 2"/>
    <property type="match status" value="1"/>
</dbReference>
<dbReference type="InterPro" id="IPR011051">
    <property type="entry name" value="RmlC_Cupin_sf"/>
</dbReference>
<name>A0A9P6H994_9AGAM</name>
<keyword evidence="7 11" id="KW-0479">Metal-binding</keyword>
<comment type="caution">
    <text evidence="18">The sequence shown here is derived from an EMBL/GenBank/DDBJ whole genome shotgun (WGS) entry which is preliminary data.</text>
</comment>
<feature type="domain" description="Phosphomannose isomerase type I helical insertion" evidence="17">
    <location>
        <begin position="177"/>
        <end position="257"/>
    </location>
</feature>
<dbReference type="PANTHER" id="PTHR10309">
    <property type="entry name" value="MANNOSE-6-PHOSPHATE ISOMERASE"/>
    <property type="match status" value="1"/>
</dbReference>
<evidence type="ECO:0000256" key="1">
    <source>
        <dbReference type="ARBA" id="ARBA00000757"/>
    </source>
</evidence>
<evidence type="ECO:0000256" key="13">
    <source>
        <dbReference type="RuleBase" id="RU004189"/>
    </source>
</evidence>
<dbReference type="Pfam" id="PF01238">
    <property type="entry name" value="PMI_typeI_C"/>
    <property type="match status" value="1"/>
</dbReference>
<dbReference type="Pfam" id="PF20511">
    <property type="entry name" value="PMI_typeI_cat"/>
    <property type="match status" value="1"/>
</dbReference>
<evidence type="ECO:0000259" key="16">
    <source>
        <dbReference type="Pfam" id="PF20511"/>
    </source>
</evidence>
<dbReference type="PROSITE" id="PS00965">
    <property type="entry name" value="PMI_I_1"/>
    <property type="match status" value="1"/>
</dbReference>
<feature type="binding site" evidence="11">
    <location>
        <position position="111"/>
    </location>
    <ligand>
        <name>Zn(2+)</name>
        <dbReference type="ChEBI" id="CHEBI:29105"/>
    </ligand>
</feature>
<dbReference type="GO" id="GO:0004476">
    <property type="term" value="F:mannose-6-phosphate isomerase activity"/>
    <property type="evidence" value="ECO:0007669"/>
    <property type="project" value="UniProtKB-EC"/>
</dbReference>
<comment type="pathway">
    <text evidence="3 14">Nucleotide-sugar biosynthesis; GDP-alpha-D-mannose biosynthesis; alpha-D-mannose 1-phosphate from D-fructose 6-phosphate: step 1/2.</text>
</comment>
<dbReference type="InterPro" id="IPR014710">
    <property type="entry name" value="RmlC-like_jellyroll"/>
</dbReference>
<keyword evidence="9 12" id="KW-0413">Isomerase</keyword>
<dbReference type="InterPro" id="IPR046457">
    <property type="entry name" value="PMI_typeI_cat"/>
</dbReference>
<proteinExistence type="inferred from homology"/>
<evidence type="ECO:0000256" key="14">
    <source>
        <dbReference type="RuleBase" id="RU004248"/>
    </source>
</evidence>
<accession>A0A9P6H994</accession>
<evidence type="ECO:0000313" key="18">
    <source>
        <dbReference type="EMBL" id="KAF9782090.1"/>
    </source>
</evidence>
<keyword evidence="19" id="KW-1185">Reference proteome</keyword>
<sequence>MPSVFRIIPTAQKYDWGKRGSKSKVAQLAVASKLPDFRLDENVPYAELWMGTHVSSPSKVATTGELLSDYLKKNQEDVGERIVNRFRASDGVLPFLFKVLSIEKALSIQTHPDKATAEKLHAEQPHIYKDGNHKPEMAIALTPFSALCGFLPVDRIVSHLETVPEFAGLIPDNVRKTFIASASSHVASSRETKKSLKELFTSLVTSGESRFVPALEALVERYKRGQASEVEKLLADLITRLHHQFPGDIGVFCPFVLNYVELEKGEAIFLGAGEPHAYVSGDIMECMATSDNVIRAGLTPKLRDVPNLVSSLTYEAADASKHRVKGAPFESCPHTWLFDPPIPEFSVLHTKLDTGVEEVHRELKGPSITIVTGGSCNIEWSGGSLEAMAGEVFFVAIETELKIVGYEQNTEVFRAFVE</sequence>
<dbReference type="InterPro" id="IPR018050">
    <property type="entry name" value="Pmannose_isomerase-type1_CS"/>
</dbReference>
<evidence type="ECO:0000256" key="3">
    <source>
        <dbReference type="ARBA" id="ARBA00004666"/>
    </source>
</evidence>
<dbReference type="PRINTS" id="PR00714">
    <property type="entry name" value="MAN6PISMRASE"/>
</dbReference>
<dbReference type="EMBL" id="WIUZ02000012">
    <property type="protein sequence ID" value="KAF9782090.1"/>
    <property type="molecule type" value="Genomic_DNA"/>
</dbReference>
<dbReference type="CDD" id="cd07011">
    <property type="entry name" value="cupin_PMI_type_I_N"/>
    <property type="match status" value="1"/>
</dbReference>
<evidence type="ECO:0000256" key="5">
    <source>
        <dbReference type="ARBA" id="ARBA00011956"/>
    </source>
</evidence>
<dbReference type="PANTHER" id="PTHR10309:SF0">
    <property type="entry name" value="MANNOSE-6-PHOSPHATE ISOMERASE"/>
    <property type="match status" value="1"/>
</dbReference>
<evidence type="ECO:0000256" key="8">
    <source>
        <dbReference type="ARBA" id="ARBA00022833"/>
    </source>
</evidence>
<dbReference type="GO" id="GO:0009298">
    <property type="term" value="P:GDP-mannose biosynthetic process"/>
    <property type="evidence" value="ECO:0007669"/>
    <property type="project" value="InterPro"/>
</dbReference>
<evidence type="ECO:0000256" key="9">
    <source>
        <dbReference type="ARBA" id="ARBA00023235"/>
    </source>
</evidence>
<dbReference type="PIRSF" id="PIRSF001480">
    <property type="entry name" value="Mannose-6-phosphate_isomerase"/>
    <property type="match status" value="1"/>
</dbReference>
<protein>
    <recommendedName>
        <fullName evidence="6 12">Mannose-6-phosphate isomerase</fullName>
        <ecNumber evidence="5 12">5.3.1.8</ecNumber>
    </recommendedName>
</protein>
<feature type="binding site" evidence="11">
    <location>
        <position position="136"/>
    </location>
    <ligand>
        <name>Zn(2+)</name>
        <dbReference type="ChEBI" id="CHEBI:29105"/>
    </ligand>
</feature>
<feature type="active site" evidence="10">
    <location>
        <position position="295"/>
    </location>
</feature>
<dbReference type="SUPFAM" id="SSF51182">
    <property type="entry name" value="RmlC-like cupins"/>
    <property type="match status" value="1"/>
</dbReference>
<reference evidence="18" key="2">
    <citation type="submission" date="2020-11" db="EMBL/GenBank/DDBJ databases">
        <authorList>
            <consortium name="DOE Joint Genome Institute"/>
            <person name="Kuo A."/>
            <person name="Miyauchi S."/>
            <person name="Kiss E."/>
            <person name="Drula E."/>
            <person name="Kohler A."/>
            <person name="Sanchez-Garcia M."/>
            <person name="Andreopoulos B."/>
            <person name="Barry K.W."/>
            <person name="Bonito G."/>
            <person name="Buee M."/>
            <person name="Carver A."/>
            <person name="Chen C."/>
            <person name="Cichocki N."/>
            <person name="Clum A."/>
            <person name="Culley D."/>
            <person name="Crous P.W."/>
            <person name="Fauchery L."/>
            <person name="Girlanda M."/>
            <person name="Hayes R."/>
            <person name="Keri Z."/>
            <person name="Labutti K."/>
            <person name="Lipzen A."/>
            <person name="Lombard V."/>
            <person name="Magnuson J."/>
            <person name="Maillard F."/>
            <person name="Morin E."/>
            <person name="Murat C."/>
            <person name="Nolan M."/>
            <person name="Ohm R."/>
            <person name="Pangilinan J."/>
            <person name="Pereira M."/>
            <person name="Perotto S."/>
            <person name="Peter M."/>
            <person name="Riley R."/>
            <person name="Sitrit Y."/>
            <person name="Stielow B."/>
            <person name="Szollosi G."/>
            <person name="Zifcakova L."/>
            <person name="Stursova M."/>
            <person name="Spatafora J.W."/>
            <person name="Tedersoo L."/>
            <person name="Vaario L.-M."/>
            <person name="Yamada A."/>
            <person name="Yan M."/>
            <person name="Wang P."/>
            <person name="Xu J."/>
            <person name="Bruns T."/>
            <person name="Baldrian P."/>
            <person name="Vilgalys R."/>
            <person name="Henrissat B."/>
            <person name="Grigoriev I.V."/>
            <person name="Hibbett D."/>
            <person name="Nagy L.G."/>
            <person name="Martin F.M."/>
        </authorList>
    </citation>
    <scope>NUCLEOTIDE SEQUENCE</scope>
    <source>
        <strain evidence="18">UH-Tt-Lm1</strain>
    </source>
</reference>
<feature type="binding site" evidence="11">
    <location>
        <position position="109"/>
    </location>
    <ligand>
        <name>Zn(2+)</name>
        <dbReference type="ChEBI" id="CHEBI:29105"/>
    </ligand>
</feature>
<comment type="function">
    <text evidence="2">Involved in the synthesis of the GDP-mannose and dolichol-phosphate-mannose required for a number of critical mannosyl transfer reactions.</text>
</comment>
<evidence type="ECO:0000256" key="7">
    <source>
        <dbReference type="ARBA" id="ARBA00022723"/>
    </source>
</evidence>
<dbReference type="PROSITE" id="PS00966">
    <property type="entry name" value="PMI_I_2"/>
    <property type="match status" value="1"/>
</dbReference>
<dbReference type="InterPro" id="IPR016305">
    <property type="entry name" value="Mannose-6-P_Isomerase"/>
</dbReference>
<comment type="similarity">
    <text evidence="4 13">Belongs to the mannose-6-phosphate isomerase type 1 family.</text>
</comment>
<dbReference type="InterPro" id="IPR046458">
    <property type="entry name" value="PMI_typeI_hel"/>
</dbReference>
<comment type="catalytic activity">
    <reaction evidence="1 12">
        <text>D-mannose 6-phosphate = D-fructose 6-phosphate</text>
        <dbReference type="Rhea" id="RHEA:12356"/>
        <dbReference type="ChEBI" id="CHEBI:58735"/>
        <dbReference type="ChEBI" id="CHEBI:61527"/>
        <dbReference type="EC" id="5.3.1.8"/>
    </reaction>
</comment>
<dbReference type="AlphaFoldDB" id="A0A9P6H994"/>
<dbReference type="GO" id="GO:0005829">
    <property type="term" value="C:cytosol"/>
    <property type="evidence" value="ECO:0007669"/>
    <property type="project" value="TreeGrafter"/>
</dbReference>
<evidence type="ECO:0000259" key="15">
    <source>
        <dbReference type="Pfam" id="PF01238"/>
    </source>
</evidence>
<dbReference type="GO" id="GO:0008270">
    <property type="term" value="F:zinc ion binding"/>
    <property type="evidence" value="ECO:0007669"/>
    <property type="project" value="InterPro"/>
</dbReference>
<comment type="cofactor">
    <cofactor evidence="11 12">
        <name>Zn(2+)</name>
        <dbReference type="ChEBI" id="CHEBI:29105"/>
    </cofactor>
    <text evidence="11 12">Binds 1 zinc ion per subunit.</text>
</comment>
<dbReference type="Pfam" id="PF20512">
    <property type="entry name" value="PMI_typeI_hel"/>
    <property type="match status" value="1"/>
</dbReference>
<evidence type="ECO:0000256" key="10">
    <source>
        <dbReference type="PIRSR" id="PIRSR001480-1"/>
    </source>
</evidence>